<dbReference type="EMBL" id="LRBV02000001">
    <property type="status" value="NOT_ANNOTATED_CDS"/>
    <property type="molecule type" value="Genomic_DNA"/>
</dbReference>
<evidence type="ECO:0000313" key="3">
    <source>
        <dbReference type="Proteomes" id="UP000594261"/>
    </source>
</evidence>
<organism evidence="2 3">
    <name type="scientific">Quercus lobata</name>
    <name type="common">Valley oak</name>
    <dbReference type="NCBI Taxonomy" id="97700"/>
    <lineage>
        <taxon>Eukaryota</taxon>
        <taxon>Viridiplantae</taxon>
        <taxon>Streptophyta</taxon>
        <taxon>Embryophyta</taxon>
        <taxon>Tracheophyta</taxon>
        <taxon>Spermatophyta</taxon>
        <taxon>Magnoliopsida</taxon>
        <taxon>eudicotyledons</taxon>
        <taxon>Gunneridae</taxon>
        <taxon>Pentapetalae</taxon>
        <taxon>rosids</taxon>
        <taxon>fabids</taxon>
        <taxon>Fagales</taxon>
        <taxon>Fagaceae</taxon>
        <taxon>Quercus</taxon>
    </lineage>
</organism>
<reference evidence="2 3" key="1">
    <citation type="journal article" date="2016" name="G3 (Bethesda)">
        <title>First Draft Assembly and Annotation of the Genome of a California Endemic Oak Quercus lobata Nee (Fagaceae).</title>
        <authorList>
            <person name="Sork V.L."/>
            <person name="Fitz-Gibbon S.T."/>
            <person name="Puiu D."/>
            <person name="Crepeau M."/>
            <person name="Gugger P.F."/>
            <person name="Sherman R."/>
            <person name="Stevens K."/>
            <person name="Langley C.H."/>
            <person name="Pellegrini M."/>
            <person name="Salzberg S.L."/>
        </authorList>
    </citation>
    <scope>NUCLEOTIDE SEQUENCE [LARGE SCALE GENOMIC DNA]</scope>
    <source>
        <strain evidence="2 3">cv. SW786</strain>
    </source>
</reference>
<dbReference type="PANTHER" id="PTHR15629">
    <property type="entry name" value="SH3YL1 PROTEIN"/>
    <property type="match status" value="1"/>
</dbReference>
<dbReference type="InParanoid" id="A0A7N2KP54"/>
<evidence type="ECO:0000313" key="2">
    <source>
        <dbReference type="EnsemblPlants" id="QL01p030602:mrna"/>
    </source>
</evidence>
<accession>A0A7N2KP54</accession>
<dbReference type="AlphaFoldDB" id="A0A7N2KP54"/>
<dbReference type="OMA" id="WTCTRGR"/>
<keyword evidence="3" id="KW-1185">Reference proteome</keyword>
<feature type="domain" description="Ysc84 actin-binding" evidence="1">
    <location>
        <begin position="55"/>
        <end position="108"/>
    </location>
</feature>
<dbReference type="InterPro" id="IPR007461">
    <property type="entry name" value="Ysc84_actin-binding"/>
</dbReference>
<reference evidence="2" key="2">
    <citation type="submission" date="2021-01" db="UniProtKB">
        <authorList>
            <consortium name="EnsemblPlants"/>
        </authorList>
    </citation>
    <scope>IDENTIFICATION</scope>
</reference>
<dbReference type="Proteomes" id="UP000594261">
    <property type="component" value="Chromosome 1"/>
</dbReference>
<dbReference type="GO" id="GO:0035091">
    <property type="term" value="F:phosphatidylinositol binding"/>
    <property type="evidence" value="ECO:0007669"/>
    <property type="project" value="TreeGrafter"/>
</dbReference>
<dbReference type="InterPro" id="IPR051702">
    <property type="entry name" value="SH3_domain_YSC84-like"/>
</dbReference>
<evidence type="ECO:0000259" key="1">
    <source>
        <dbReference type="Pfam" id="PF04366"/>
    </source>
</evidence>
<protein>
    <recommendedName>
        <fullName evidence="1">Ysc84 actin-binding domain-containing protein</fullName>
    </recommendedName>
</protein>
<dbReference type="Gramene" id="QL01p030602:mrna">
    <property type="protein sequence ID" value="QL01p030602:mrna"/>
    <property type="gene ID" value="QL01p030602"/>
</dbReference>
<proteinExistence type="predicted"/>
<dbReference type="PANTHER" id="PTHR15629:SF2">
    <property type="entry name" value="SH3 DOMAIN-CONTAINING YSC84-LIKE PROTEIN 1"/>
    <property type="match status" value="1"/>
</dbReference>
<name>A0A7N2KP54_QUELO</name>
<sequence length="114" mass="12724">MFRERDPQRVCDACYDRLDPLQGVLINTISNAVQVAKHDVIDWTCTRGRLNLPLGAFVGVSLEGNSVATRMDTNLRFYGDSYLTTLDILLGMVSRPKAAEPLYAALEDLFSSLR</sequence>
<dbReference type="EnsemblPlants" id="QL01p030602:mrna">
    <property type="protein sequence ID" value="QL01p030602:mrna"/>
    <property type="gene ID" value="QL01p030602"/>
</dbReference>
<dbReference type="Pfam" id="PF04366">
    <property type="entry name" value="Ysc84"/>
    <property type="match status" value="1"/>
</dbReference>